<reference evidence="1" key="1">
    <citation type="journal article" date="2014" name="Front. Microbiol.">
        <title>High frequency of phylogenetically diverse reductive dehalogenase-homologous genes in deep subseafloor sedimentary metagenomes.</title>
        <authorList>
            <person name="Kawai M."/>
            <person name="Futagami T."/>
            <person name="Toyoda A."/>
            <person name="Takaki Y."/>
            <person name="Nishi S."/>
            <person name="Hori S."/>
            <person name="Arai W."/>
            <person name="Tsubouchi T."/>
            <person name="Morono Y."/>
            <person name="Uchiyama I."/>
            <person name="Ito T."/>
            <person name="Fujiyama A."/>
            <person name="Inagaki F."/>
            <person name="Takami H."/>
        </authorList>
    </citation>
    <scope>NUCLEOTIDE SEQUENCE</scope>
    <source>
        <strain evidence="1">Expedition CK06-06</strain>
    </source>
</reference>
<feature type="non-terminal residue" evidence="1">
    <location>
        <position position="1"/>
    </location>
</feature>
<sequence>GYSLFLGIKEISSDLFILSMADHIFTDNIYFHLINNYNNNDIILATDPMKIEGVYDLEDCTKIYGTNSQIEKIGKKISDYNRLDMGAFLMKTHPIREISQNVEERMVKFGVSDIVRSAINLKLNVGFLDFPDTLWLDIDNHFEYDKLIKIFTNSKKFHPFDLDFIGEKL</sequence>
<dbReference type="InterPro" id="IPR029044">
    <property type="entry name" value="Nucleotide-diphossugar_trans"/>
</dbReference>
<dbReference type="Gene3D" id="3.90.550.10">
    <property type="entry name" value="Spore Coat Polysaccharide Biosynthesis Protein SpsA, Chain A"/>
    <property type="match status" value="1"/>
</dbReference>
<protein>
    <recommendedName>
        <fullName evidence="2">MobA-like NTP transferase domain-containing protein</fullName>
    </recommendedName>
</protein>
<dbReference type="SUPFAM" id="SSF53448">
    <property type="entry name" value="Nucleotide-diphospho-sugar transferases"/>
    <property type="match status" value="1"/>
</dbReference>
<organism evidence="1">
    <name type="scientific">marine sediment metagenome</name>
    <dbReference type="NCBI Taxonomy" id="412755"/>
    <lineage>
        <taxon>unclassified sequences</taxon>
        <taxon>metagenomes</taxon>
        <taxon>ecological metagenomes</taxon>
    </lineage>
</organism>
<gene>
    <name evidence="1" type="ORF">S03H2_25121</name>
</gene>
<evidence type="ECO:0008006" key="2">
    <source>
        <dbReference type="Google" id="ProtNLM"/>
    </source>
</evidence>
<proteinExistence type="predicted"/>
<dbReference type="AlphaFoldDB" id="X1FPZ2"/>
<name>X1FPZ2_9ZZZZ</name>
<dbReference type="EMBL" id="BARU01014128">
    <property type="protein sequence ID" value="GAH31439.1"/>
    <property type="molecule type" value="Genomic_DNA"/>
</dbReference>
<comment type="caution">
    <text evidence="1">The sequence shown here is derived from an EMBL/GenBank/DDBJ whole genome shotgun (WGS) entry which is preliminary data.</text>
</comment>
<accession>X1FPZ2</accession>
<evidence type="ECO:0000313" key="1">
    <source>
        <dbReference type="EMBL" id="GAH31439.1"/>
    </source>
</evidence>